<dbReference type="SUPFAM" id="SSF56214">
    <property type="entry name" value="4'-phosphopantetheinyl transferase"/>
    <property type="match status" value="2"/>
</dbReference>
<dbReference type="PANTHER" id="PTHR12215">
    <property type="entry name" value="PHOSPHOPANTETHEINE TRANSFERASE"/>
    <property type="match status" value="1"/>
</dbReference>
<dbReference type="GO" id="GO:0000287">
    <property type="term" value="F:magnesium ion binding"/>
    <property type="evidence" value="ECO:0007669"/>
    <property type="project" value="InterPro"/>
</dbReference>
<dbReference type="Pfam" id="PF01648">
    <property type="entry name" value="ACPS"/>
    <property type="match status" value="1"/>
</dbReference>
<dbReference type="EMBL" id="CP024847">
    <property type="protein sequence ID" value="AUR52178.1"/>
    <property type="molecule type" value="Genomic_DNA"/>
</dbReference>
<dbReference type="Proteomes" id="UP000236655">
    <property type="component" value="Chromosome"/>
</dbReference>
<evidence type="ECO:0000259" key="3">
    <source>
        <dbReference type="Pfam" id="PF01648"/>
    </source>
</evidence>
<reference evidence="6" key="1">
    <citation type="submission" date="2017-11" db="EMBL/GenBank/DDBJ databases">
        <authorList>
            <person name="Chan K.G."/>
            <person name="Lee L.S."/>
        </authorList>
    </citation>
    <scope>NUCLEOTIDE SEQUENCE [LARGE SCALE GENOMIC DNA]</scope>
    <source>
        <strain evidence="6">DSM 100970</strain>
    </source>
</reference>
<protein>
    <submittedName>
        <fullName evidence="5">Uncharacterized protein</fullName>
    </submittedName>
</protein>
<evidence type="ECO:0000313" key="6">
    <source>
        <dbReference type="Proteomes" id="UP000236655"/>
    </source>
</evidence>
<dbReference type="GO" id="GO:0008897">
    <property type="term" value="F:holo-[acyl-carrier-protein] synthase activity"/>
    <property type="evidence" value="ECO:0007669"/>
    <property type="project" value="InterPro"/>
</dbReference>
<dbReference type="AlphaFoldDB" id="A0A2I7N6V9"/>
<accession>A0A2I7N6V9</accession>
<dbReference type="InterPro" id="IPR008278">
    <property type="entry name" value="4-PPantetheinyl_Trfase_dom"/>
</dbReference>
<evidence type="ECO:0000256" key="2">
    <source>
        <dbReference type="ARBA" id="ARBA00022679"/>
    </source>
</evidence>
<dbReference type="GO" id="GO:0005829">
    <property type="term" value="C:cytosol"/>
    <property type="evidence" value="ECO:0007669"/>
    <property type="project" value="TreeGrafter"/>
</dbReference>
<feature type="domain" description="4'-phosphopantetheinyl transferase N-terminal" evidence="4">
    <location>
        <begin position="28"/>
        <end position="109"/>
    </location>
</feature>
<gene>
    <name evidence="5" type="ORF">CUN60_07665</name>
</gene>
<dbReference type="PANTHER" id="PTHR12215:SF10">
    <property type="entry name" value="L-AMINOADIPATE-SEMIALDEHYDE DEHYDROGENASE-PHOSPHOPANTETHEINYL TRANSFERASE"/>
    <property type="match status" value="1"/>
</dbReference>
<dbReference type="RefSeq" id="WP_102951474.1">
    <property type="nucleotide sequence ID" value="NZ_CP024847.1"/>
</dbReference>
<dbReference type="InterPro" id="IPR050559">
    <property type="entry name" value="P-Pant_transferase_sf"/>
</dbReference>
<dbReference type="KEGG" id="nba:CUN60_07665"/>
<evidence type="ECO:0000259" key="4">
    <source>
        <dbReference type="Pfam" id="PF22624"/>
    </source>
</evidence>
<proteinExistence type="inferred from homology"/>
<dbReference type="Pfam" id="PF22624">
    <property type="entry name" value="AASDHPPT_N"/>
    <property type="match status" value="1"/>
</dbReference>
<dbReference type="InterPro" id="IPR037143">
    <property type="entry name" value="4-PPantetheinyl_Trfase_dom_sf"/>
</dbReference>
<dbReference type="OrthoDB" id="9808281at2"/>
<keyword evidence="6" id="KW-1185">Reference proteome</keyword>
<name>A0A2I7N6V9_9NEIS</name>
<sequence>MKIKPDLSTIKVLLIKLPHDFNYASYFKVFSLLNWSKINSFLQKKDQLRAFVSELLQKYWLASILAINPEKLEISFTKDMKPYISQPENISKTISFNVSHSGEYVALAVSFDSEISIGIDIEFIQSDFPILEAKSLVFSESEQVLIGSSVSEFFKLWTKKEALIKAIGYGFNHECFQATNLNLDDVEVKENYRIVTHKIENYFLSICLTFTKL</sequence>
<evidence type="ECO:0000256" key="1">
    <source>
        <dbReference type="ARBA" id="ARBA00010990"/>
    </source>
</evidence>
<dbReference type="GO" id="GO:0019878">
    <property type="term" value="P:lysine biosynthetic process via aminoadipic acid"/>
    <property type="evidence" value="ECO:0007669"/>
    <property type="project" value="TreeGrafter"/>
</dbReference>
<dbReference type="InterPro" id="IPR055066">
    <property type="entry name" value="AASDHPPT_N"/>
</dbReference>
<keyword evidence="2" id="KW-0808">Transferase</keyword>
<dbReference type="Gene3D" id="3.90.470.20">
    <property type="entry name" value="4'-phosphopantetheinyl transferase domain"/>
    <property type="match status" value="2"/>
</dbReference>
<evidence type="ECO:0000313" key="5">
    <source>
        <dbReference type="EMBL" id="AUR52178.1"/>
    </source>
</evidence>
<feature type="domain" description="4'-phosphopantetheinyl transferase" evidence="3">
    <location>
        <begin position="116"/>
        <end position="190"/>
    </location>
</feature>
<organism evidence="5 6">
    <name type="scientific">Aquella oligotrophica</name>
    <dbReference type="NCBI Taxonomy" id="2067065"/>
    <lineage>
        <taxon>Bacteria</taxon>
        <taxon>Pseudomonadati</taxon>
        <taxon>Pseudomonadota</taxon>
        <taxon>Betaproteobacteria</taxon>
        <taxon>Neisseriales</taxon>
        <taxon>Neisseriaceae</taxon>
        <taxon>Aquella</taxon>
    </lineage>
</organism>
<comment type="similarity">
    <text evidence="1">Belongs to the P-Pant transferase superfamily. Gsp/Sfp/HetI/AcpT family.</text>
</comment>